<dbReference type="AlphaFoldDB" id="A0A8X6U4J4"/>
<accession>A0A8X6U4J4</accession>
<organism evidence="2 3">
    <name type="scientific">Nephila pilipes</name>
    <name type="common">Giant wood spider</name>
    <name type="synonym">Nephila maculata</name>
    <dbReference type="NCBI Taxonomy" id="299642"/>
    <lineage>
        <taxon>Eukaryota</taxon>
        <taxon>Metazoa</taxon>
        <taxon>Ecdysozoa</taxon>
        <taxon>Arthropoda</taxon>
        <taxon>Chelicerata</taxon>
        <taxon>Arachnida</taxon>
        <taxon>Araneae</taxon>
        <taxon>Araneomorphae</taxon>
        <taxon>Entelegynae</taxon>
        <taxon>Araneoidea</taxon>
        <taxon>Nephilidae</taxon>
        <taxon>Nephila</taxon>
    </lineage>
</organism>
<name>A0A8X6U4J4_NEPPI</name>
<reference evidence="2" key="1">
    <citation type="submission" date="2020-08" db="EMBL/GenBank/DDBJ databases">
        <title>Multicomponent nature underlies the extraordinary mechanical properties of spider dragline silk.</title>
        <authorList>
            <person name="Kono N."/>
            <person name="Nakamura H."/>
            <person name="Mori M."/>
            <person name="Yoshida Y."/>
            <person name="Ohtoshi R."/>
            <person name="Malay A.D."/>
            <person name="Moran D.A.P."/>
            <person name="Tomita M."/>
            <person name="Numata K."/>
            <person name="Arakawa K."/>
        </authorList>
    </citation>
    <scope>NUCLEOTIDE SEQUENCE</scope>
</reference>
<sequence length="142" mass="16599">MQRLRDVLTTVESDEDCISEIEDNTDNEIFSKHNTDTEEDDELNHDDSKKDDNPGEALDKVAVIRCLLSFRNFKRGERWRNEMCLIAETAYKIPSIPYRFHGDALEFRCPFYHSPSPSFPNRMELFVPPDLTTSEELRKVGR</sequence>
<feature type="compositionally biased region" description="Acidic residues" evidence="1">
    <location>
        <begin position="16"/>
        <end position="26"/>
    </location>
</feature>
<comment type="caution">
    <text evidence="2">The sequence shown here is derived from an EMBL/GenBank/DDBJ whole genome shotgun (WGS) entry which is preliminary data.</text>
</comment>
<evidence type="ECO:0000313" key="2">
    <source>
        <dbReference type="EMBL" id="GFT74294.1"/>
    </source>
</evidence>
<evidence type="ECO:0000256" key="1">
    <source>
        <dbReference type="SAM" id="MobiDB-lite"/>
    </source>
</evidence>
<dbReference type="Proteomes" id="UP000887013">
    <property type="component" value="Unassembled WGS sequence"/>
</dbReference>
<evidence type="ECO:0000313" key="3">
    <source>
        <dbReference type="Proteomes" id="UP000887013"/>
    </source>
</evidence>
<gene>
    <name evidence="2" type="ORF">NPIL_196991</name>
</gene>
<dbReference type="EMBL" id="BMAW01117270">
    <property type="protein sequence ID" value="GFT74294.1"/>
    <property type="molecule type" value="Genomic_DNA"/>
</dbReference>
<feature type="region of interest" description="Disordered" evidence="1">
    <location>
        <begin position="16"/>
        <end position="55"/>
    </location>
</feature>
<keyword evidence="3" id="KW-1185">Reference proteome</keyword>
<feature type="compositionally biased region" description="Basic and acidic residues" evidence="1">
    <location>
        <begin position="45"/>
        <end position="55"/>
    </location>
</feature>
<protein>
    <submittedName>
        <fullName evidence="2">Uncharacterized protein</fullName>
    </submittedName>
</protein>
<proteinExistence type="predicted"/>